<dbReference type="Pfam" id="PF00916">
    <property type="entry name" value="Sulfate_transp"/>
    <property type="match status" value="1"/>
</dbReference>
<dbReference type="SUPFAM" id="SSF52091">
    <property type="entry name" value="SpoIIaa-like"/>
    <property type="match status" value="1"/>
</dbReference>
<reference evidence="8" key="1">
    <citation type="journal article" date="2019" name="Int. J. Syst. Evol. Microbiol.">
        <title>The Global Catalogue of Microorganisms (GCM) 10K type strain sequencing project: providing services to taxonomists for standard genome sequencing and annotation.</title>
        <authorList>
            <consortium name="The Broad Institute Genomics Platform"/>
            <consortium name="The Broad Institute Genome Sequencing Center for Infectious Disease"/>
            <person name="Wu L."/>
            <person name="Ma J."/>
        </authorList>
    </citation>
    <scope>NUCLEOTIDE SEQUENCE [LARGE SCALE GENOMIC DNA]</scope>
    <source>
        <strain evidence="8">DFY41</strain>
    </source>
</reference>
<name>A0ABW0BKK7_9ACTN</name>
<evidence type="ECO:0000256" key="3">
    <source>
        <dbReference type="ARBA" id="ARBA00022989"/>
    </source>
</evidence>
<evidence type="ECO:0000256" key="4">
    <source>
        <dbReference type="ARBA" id="ARBA00023136"/>
    </source>
</evidence>
<comment type="subcellular location">
    <subcellularLocation>
        <location evidence="1">Membrane</location>
        <topology evidence="1">Multi-pass membrane protein</topology>
    </subcellularLocation>
</comment>
<organism evidence="7 8">
    <name type="scientific">Nocardioides taihuensis</name>
    <dbReference type="NCBI Taxonomy" id="1835606"/>
    <lineage>
        <taxon>Bacteria</taxon>
        <taxon>Bacillati</taxon>
        <taxon>Actinomycetota</taxon>
        <taxon>Actinomycetes</taxon>
        <taxon>Propionibacteriales</taxon>
        <taxon>Nocardioidaceae</taxon>
        <taxon>Nocardioides</taxon>
    </lineage>
</organism>
<feature type="transmembrane region" description="Helical" evidence="5">
    <location>
        <begin position="45"/>
        <end position="63"/>
    </location>
</feature>
<dbReference type="CDD" id="cd07042">
    <property type="entry name" value="STAS_SulP_like_sulfate_transporter"/>
    <property type="match status" value="1"/>
</dbReference>
<gene>
    <name evidence="7" type="ORF">ACFPGP_14075</name>
</gene>
<dbReference type="RefSeq" id="WP_378591155.1">
    <property type="nucleotide sequence ID" value="NZ_JBHSKD010000018.1"/>
</dbReference>
<keyword evidence="4 5" id="KW-0472">Membrane</keyword>
<accession>A0ABW0BKK7</accession>
<proteinExistence type="predicted"/>
<dbReference type="Gene3D" id="3.30.750.24">
    <property type="entry name" value="STAS domain"/>
    <property type="match status" value="1"/>
</dbReference>
<protein>
    <submittedName>
        <fullName evidence="7">SulP family inorganic anion transporter</fullName>
    </submittedName>
</protein>
<feature type="transmembrane region" description="Helical" evidence="5">
    <location>
        <begin position="352"/>
        <end position="370"/>
    </location>
</feature>
<feature type="domain" description="STAS" evidence="6">
    <location>
        <begin position="437"/>
        <end position="552"/>
    </location>
</feature>
<dbReference type="PROSITE" id="PS50801">
    <property type="entry name" value="STAS"/>
    <property type="match status" value="1"/>
</dbReference>
<feature type="transmembrane region" description="Helical" evidence="5">
    <location>
        <begin position="124"/>
        <end position="146"/>
    </location>
</feature>
<evidence type="ECO:0000259" key="6">
    <source>
        <dbReference type="PROSITE" id="PS50801"/>
    </source>
</evidence>
<evidence type="ECO:0000256" key="1">
    <source>
        <dbReference type="ARBA" id="ARBA00004141"/>
    </source>
</evidence>
<dbReference type="InterPro" id="IPR011547">
    <property type="entry name" value="SLC26A/SulP_dom"/>
</dbReference>
<evidence type="ECO:0000256" key="2">
    <source>
        <dbReference type="ARBA" id="ARBA00022692"/>
    </source>
</evidence>
<dbReference type="Proteomes" id="UP001596087">
    <property type="component" value="Unassembled WGS sequence"/>
</dbReference>
<comment type="caution">
    <text evidence="7">The sequence shown here is derived from an EMBL/GenBank/DDBJ whole genome shotgun (WGS) entry which is preliminary data.</text>
</comment>
<feature type="transmembrane region" description="Helical" evidence="5">
    <location>
        <begin position="99"/>
        <end position="117"/>
    </location>
</feature>
<keyword evidence="3 5" id="KW-1133">Transmembrane helix</keyword>
<dbReference type="InterPro" id="IPR036513">
    <property type="entry name" value="STAS_dom_sf"/>
</dbReference>
<dbReference type="InterPro" id="IPR001902">
    <property type="entry name" value="SLC26A/SulP_fam"/>
</dbReference>
<dbReference type="Pfam" id="PF01740">
    <property type="entry name" value="STAS"/>
    <property type="match status" value="1"/>
</dbReference>
<dbReference type="PANTHER" id="PTHR11814">
    <property type="entry name" value="SULFATE TRANSPORTER"/>
    <property type="match status" value="1"/>
</dbReference>
<feature type="transmembrane region" description="Helical" evidence="5">
    <location>
        <begin position="75"/>
        <end position="93"/>
    </location>
</feature>
<evidence type="ECO:0000313" key="8">
    <source>
        <dbReference type="Proteomes" id="UP001596087"/>
    </source>
</evidence>
<feature type="transmembrane region" description="Helical" evidence="5">
    <location>
        <begin position="201"/>
        <end position="219"/>
    </location>
</feature>
<keyword evidence="8" id="KW-1185">Reference proteome</keyword>
<feature type="transmembrane region" description="Helical" evidence="5">
    <location>
        <begin position="326"/>
        <end position="346"/>
    </location>
</feature>
<sequence>MNVVPEALRGYQKAWLLRDVVAGLTLSAVAIPEVMGYTSIAQTPIVTGVYTIIFPTLLFALLGSSRLLVVGADSATAAILAAGLAGLSVKGLVPGSEQWVAWTSLVALMCGVLLVLARLLRLGFIGNFLSATVLVGFLSGVGISVLSGQLPDMLGVPKSSGNWFEQQWGTLTSIPDANGPTVAFAVGTVLLIWGFKRFLPVVPGAVVAVVLSIIVSASLDAQSDGVSVVGSLDGGFPPVGLPSGVGWSDIPSAAAIAFACFVLIVAQSAATSRSFAAKHGERVDINRDLVGLSGASFAAGLTGTFVVNGSPTKTEILDEQKGRTQVANMTMAAVALLFVLFLTSLLADMPNAVLAGIVFTIGVGLVDVAGLRRIAHERQGEFVIACVTGFVVFAVGVEQGIVLAIVLSLLDVVRRAYQPGAFVVGEGDRDELEYAPATAGVESRSGLVVFRFDAPLFYANAIRFTDDVKAIVEGAPSPVRWLVLDCSAIDDVDYSAGLELDQLITYVEGRGARFGLARADESILATLDTYGVLDRVPQELRFDHLADVFDAFEALPPAATTQSATIQSATTQSERGSAEG</sequence>
<dbReference type="EMBL" id="JBHSKD010000018">
    <property type="protein sequence ID" value="MFC5177805.1"/>
    <property type="molecule type" value="Genomic_DNA"/>
</dbReference>
<evidence type="ECO:0000256" key="5">
    <source>
        <dbReference type="SAM" id="Phobius"/>
    </source>
</evidence>
<feature type="transmembrane region" description="Helical" evidence="5">
    <location>
        <begin position="382"/>
        <end position="410"/>
    </location>
</feature>
<evidence type="ECO:0000313" key="7">
    <source>
        <dbReference type="EMBL" id="MFC5177805.1"/>
    </source>
</evidence>
<dbReference type="InterPro" id="IPR002645">
    <property type="entry name" value="STAS_dom"/>
</dbReference>
<feature type="transmembrane region" description="Helical" evidence="5">
    <location>
        <begin position="177"/>
        <end position="194"/>
    </location>
</feature>
<feature type="transmembrane region" description="Helical" evidence="5">
    <location>
        <begin position="250"/>
        <end position="270"/>
    </location>
</feature>
<keyword evidence="2 5" id="KW-0812">Transmembrane</keyword>